<evidence type="ECO:0000259" key="6">
    <source>
        <dbReference type="PROSITE" id="PS50110"/>
    </source>
</evidence>
<keyword evidence="3" id="KW-0804">Transcription</keyword>
<keyword evidence="4" id="KW-0597">Phosphoprotein</keyword>
<dbReference type="PROSITE" id="PS00041">
    <property type="entry name" value="HTH_ARAC_FAMILY_1"/>
    <property type="match status" value="1"/>
</dbReference>
<dbReference type="InterPro" id="IPR020449">
    <property type="entry name" value="Tscrpt_reg_AraC-type_HTH"/>
</dbReference>
<feature type="domain" description="Response regulatory" evidence="6">
    <location>
        <begin position="2"/>
        <end position="118"/>
    </location>
</feature>
<dbReference type="GO" id="GO:0000160">
    <property type="term" value="P:phosphorelay signal transduction system"/>
    <property type="evidence" value="ECO:0007669"/>
    <property type="project" value="InterPro"/>
</dbReference>
<dbReference type="PROSITE" id="PS50110">
    <property type="entry name" value="RESPONSE_REGULATORY"/>
    <property type="match status" value="1"/>
</dbReference>
<evidence type="ECO:0000256" key="4">
    <source>
        <dbReference type="PROSITE-ProRule" id="PRU00169"/>
    </source>
</evidence>
<keyword evidence="8" id="KW-1185">Reference proteome</keyword>
<proteinExistence type="predicted"/>
<dbReference type="SUPFAM" id="SSF46689">
    <property type="entry name" value="Homeodomain-like"/>
    <property type="match status" value="2"/>
</dbReference>
<dbReference type="SUPFAM" id="SSF52172">
    <property type="entry name" value="CheY-like"/>
    <property type="match status" value="1"/>
</dbReference>
<evidence type="ECO:0000256" key="2">
    <source>
        <dbReference type="ARBA" id="ARBA00023125"/>
    </source>
</evidence>
<dbReference type="SMART" id="SM00342">
    <property type="entry name" value="HTH_ARAC"/>
    <property type="match status" value="1"/>
</dbReference>
<name>A0A3A1VJL9_9BACL</name>
<evidence type="ECO:0000313" key="7">
    <source>
        <dbReference type="EMBL" id="RIX60445.1"/>
    </source>
</evidence>
<dbReference type="Proteomes" id="UP000266482">
    <property type="component" value="Unassembled WGS sequence"/>
</dbReference>
<dbReference type="EMBL" id="QXQA01000001">
    <property type="protein sequence ID" value="RIX60445.1"/>
    <property type="molecule type" value="Genomic_DNA"/>
</dbReference>
<keyword evidence="1" id="KW-0805">Transcription regulation</keyword>
<dbReference type="InterPro" id="IPR011006">
    <property type="entry name" value="CheY-like_superfamily"/>
</dbReference>
<dbReference type="PROSITE" id="PS01124">
    <property type="entry name" value="HTH_ARAC_FAMILY_2"/>
    <property type="match status" value="1"/>
</dbReference>
<evidence type="ECO:0000313" key="8">
    <source>
        <dbReference type="Proteomes" id="UP000266482"/>
    </source>
</evidence>
<dbReference type="InterPro" id="IPR009057">
    <property type="entry name" value="Homeodomain-like_sf"/>
</dbReference>
<dbReference type="Gene3D" id="1.10.10.60">
    <property type="entry name" value="Homeodomain-like"/>
    <property type="match status" value="2"/>
</dbReference>
<organism evidence="7 8">
    <name type="scientific">Paenibacillus nanensis</name>
    <dbReference type="NCBI Taxonomy" id="393251"/>
    <lineage>
        <taxon>Bacteria</taxon>
        <taxon>Bacillati</taxon>
        <taxon>Bacillota</taxon>
        <taxon>Bacilli</taxon>
        <taxon>Bacillales</taxon>
        <taxon>Paenibacillaceae</taxon>
        <taxon>Paenibacillus</taxon>
    </lineage>
</organism>
<dbReference type="OrthoDB" id="9788446at2"/>
<dbReference type="Pfam" id="PF12833">
    <property type="entry name" value="HTH_18"/>
    <property type="match status" value="1"/>
</dbReference>
<comment type="caution">
    <text evidence="7">The sequence shown here is derived from an EMBL/GenBank/DDBJ whole genome shotgun (WGS) entry which is preliminary data.</text>
</comment>
<dbReference type="Pfam" id="PF00072">
    <property type="entry name" value="Response_reg"/>
    <property type="match status" value="1"/>
</dbReference>
<evidence type="ECO:0000256" key="3">
    <source>
        <dbReference type="ARBA" id="ARBA00023163"/>
    </source>
</evidence>
<reference evidence="7 8" key="1">
    <citation type="submission" date="2018-09" db="EMBL/GenBank/DDBJ databases">
        <title>Paenibacillus aracenensis nov. sp. isolated from a cave in southern Spain.</title>
        <authorList>
            <person name="Jurado V."/>
            <person name="Gutierrez-Patricio S."/>
            <person name="Gonzalez-Pimentel J.L."/>
            <person name="Miller A.Z."/>
            <person name="Laiz L."/>
            <person name="Saiz-Jimenez C."/>
        </authorList>
    </citation>
    <scope>NUCLEOTIDE SEQUENCE [LARGE SCALE GENOMIC DNA]</scope>
    <source>
        <strain evidence="7 8">DSM 22867</strain>
    </source>
</reference>
<accession>A0A3A1VJL9</accession>
<dbReference type="CDD" id="cd17536">
    <property type="entry name" value="REC_YesN-like"/>
    <property type="match status" value="1"/>
</dbReference>
<dbReference type="Gene3D" id="3.40.50.2300">
    <property type="match status" value="1"/>
</dbReference>
<dbReference type="PANTHER" id="PTHR43280:SF2">
    <property type="entry name" value="HTH-TYPE TRANSCRIPTIONAL REGULATOR EXSA"/>
    <property type="match status" value="1"/>
</dbReference>
<dbReference type="InterPro" id="IPR018062">
    <property type="entry name" value="HTH_AraC-typ_CS"/>
</dbReference>
<dbReference type="GO" id="GO:0003700">
    <property type="term" value="F:DNA-binding transcription factor activity"/>
    <property type="evidence" value="ECO:0007669"/>
    <property type="project" value="InterPro"/>
</dbReference>
<dbReference type="SMART" id="SM00448">
    <property type="entry name" value="REC"/>
    <property type="match status" value="1"/>
</dbReference>
<dbReference type="InterPro" id="IPR018060">
    <property type="entry name" value="HTH_AraC"/>
</dbReference>
<feature type="domain" description="HTH araC/xylS-type" evidence="5">
    <location>
        <begin position="286"/>
        <end position="384"/>
    </location>
</feature>
<feature type="modified residue" description="4-aspartylphosphate" evidence="4">
    <location>
        <position position="53"/>
    </location>
</feature>
<dbReference type="RefSeq" id="WP_119597820.1">
    <property type="nucleotide sequence ID" value="NZ_QXQA01000001.1"/>
</dbReference>
<keyword evidence="2" id="KW-0238">DNA-binding</keyword>
<dbReference type="GO" id="GO:0043565">
    <property type="term" value="F:sequence-specific DNA binding"/>
    <property type="evidence" value="ECO:0007669"/>
    <property type="project" value="InterPro"/>
</dbReference>
<protein>
    <submittedName>
        <fullName evidence="7">Response regulator</fullName>
    </submittedName>
</protein>
<dbReference type="InterPro" id="IPR001789">
    <property type="entry name" value="Sig_transdc_resp-reg_receiver"/>
</dbReference>
<gene>
    <name evidence="7" type="ORF">D3P08_02490</name>
</gene>
<dbReference type="PANTHER" id="PTHR43280">
    <property type="entry name" value="ARAC-FAMILY TRANSCRIPTIONAL REGULATOR"/>
    <property type="match status" value="1"/>
</dbReference>
<evidence type="ECO:0000256" key="1">
    <source>
        <dbReference type="ARBA" id="ARBA00023015"/>
    </source>
</evidence>
<sequence length="388" mass="44393">MHIIVVDDERTIREGLKRTISGAFPDIRVSTAASAAEALAILVQERVHVVLLDIMMPGMNGLELLAEARGTYKEIQWIVVSAHSEFAYAQEALRLGAKDYILKPFGKEHIVKLVAELQEEWRKANQGTVRSDLLEQNLNYLREAVFRRWIQGLDIGRFDLSSVRDEYERFHLLAVTLESNPELSLRNFIVENVMTEYIQLNGKGFMINMDGDFLVGVVTLKDEVGAAAFKKGAESYLNQCLKVPYQLYMSELMDDFYAIPAKIRKLHTTPAEAEEPSSESKNDIIDIAIQYMKRSYQENLSLELVSSVVYLNPVYFSKLFKQKTGTGYKEYLTNIRMEKAKELLASPELSITKIADMVGYPDVRHFTQVFRKHYDCTPSQFRHDKIQA</sequence>
<dbReference type="PRINTS" id="PR00032">
    <property type="entry name" value="HTHARAC"/>
</dbReference>
<evidence type="ECO:0000259" key="5">
    <source>
        <dbReference type="PROSITE" id="PS01124"/>
    </source>
</evidence>
<dbReference type="AlphaFoldDB" id="A0A3A1VJL9"/>